<dbReference type="OrthoDB" id="4132762at2"/>
<protein>
    <submittedName>
        <fullName evidence="2">Uncharacterized protein</fullName>
    </submittedName>
</protein>
<dbReference type="AlphaFoldDB" id="A0A2S6GYU7"/>
<dbReference type="EMBL" id="PTIX01000002">
    <property type="protein sequence ID" value="PPK70409.1"/>
    <property type="molecule type" value="Genomic_DNA"/>
</dbReference>
<dbReference type="RefSeq" id="WP_104477333.1">
    <property type="nucleotide sequence ID" value="NZ_CP154825.1"/>
</dbReference>
<evidence type="ECO:0000313" key="2">
    <source>
        <dbReference type="EMBL" id="PPK70409.1"/>
    </source>
</evidence>
<gene>
    <name evidence="2" type="ORF">CLV40_102324</name>
</gene>
<sequence length="491" mass="56679">MDKQTYPVVNERALAPVSPKRLFGKAPRRSSTEVPVPMVGQCLVYRTHGQYTLDTANLPLDSATVVEAAHVSLVDITPDTEVPVEVPLPSKDGSFFTMRVTFLCTVEDPVEVVRAGGSNAAHMLTGYLRGHQRNFEIGLNYAIDHINDVRLKLSAQVRAYATVSPPGLQGMRTSLASVEVRTPDEVVEFQGKMRATQRDHAVRTEELTNSEMLDDLKERHQQRREQRGGTHLREMDAAQKEHERTELQRTAEAVGMDPFAVLTLAYTSGKIDAKEFADRAAAVREDEIAQDREDMRNRVQYDRQRDTQRWDAEREDLKQELEQRRIALDDQRRELAARNDFDRERERSRWDAEREDIKHQQEMQRRRELDHAEANREFERDLERARWEAERADRLQDAKWDREDRRLARESGFKEVEAKLEVLRELAKHGQLDMLNLRLDKFVNDLLGQRHTPTIESKESAETTAITASDDEPVDDDGEFDDEERNTKVEA</sequence>
<proteinExistence type="predicted"/>
<reference evidence="2 3" key="1">
    <citation type="submission" date="2018-02" db="EMBL/GenBank/DDBJ databases">
        <title>Genomic Encyclopedia of Archaeal and Bacterial Type Strains, Phase II (KMG-II): from individual species to whole genera.</title>
        <authorList>
            <person name="Goeker M."/>
        </authorList>
    </citation>
    <scope>NUCLEOTIDE SEQUENCE [LARGE SCALE GENOMIC DNA]</scope>
    <source>
        <strain evidence="2 3">YU 961-1</strain>
    </source>
</reference>
<organism evidence="2 3">
    <name type="scientific">Actinokineospora auranticolor</name>
    <dbReference type="NCBI Taxonomy" id="155976"/>
    <lineage>
        <taxon>Bacteria</taxon>
        <taxon>Bacillati</taxon>
        <taxon>Actinomycetota</taxon>
        <taxon>Actinomycetes</taxon>
        <taxon>Pseudonocardiales</taxon>
        <taxon>Pseudonocardiaceae</taxon>
        <taxon>Actinokineospora</taxon>
    </lineage>
</organism>
<dbReference type="Proteomes" id="UP000239203">
    <property type="component" value="Unassembled WGS sequence"/>
</dbReference>
<feature type="compositionally biased region" description="Acidic residues" evidence="1">
    <location>
        <begin position="469"/>
        <end position="484"/>
    </location>
</feature>
<name>A0A2S6GYU7_9PSEU</name>
<feature type="region of interest" description="Disordered" evidence="1">
    <location>
        <begin position="349"/>
        <end position="370"/>
    </location>
</feature>
<evidence type="ECO:0000256" key="1">
    <source>
        <dbReference type="SAM" id="MobiDB-lite"/>
    </source>
</evidence>
<keyword evidence="3" id="KW-1185">Reference proteome</keyword>
<accession>A0A2S6GYU7</accession>
<comment type="caution">
    <text evidence="2">The sequence shown here is derived from an EMBL/GenBank/DDBJ whole genome shotgun (WGS) entry which is preliminary data.</text>
</comment>
<evidence type="ECO:0000313" key="3">
    <source>
        <dbReference type="Proteomes" id="UP000239203"/>
    </source>
</evidence>
<feature type="region of interest" description="Disordered" evidence="1">
    <location>
        <begin position="450"/>
        <end position="491"/>
    </location>
</feature>